<accession>A0ABU3T9F3</accession>
<evidence type="ECO:0000313" key="1">
    <source>
        <dbReference type="EMBL" id="MDU0368026.1"/>
    </source>
</evidence>
<proteinExistence type="predicted"/>
<organism evidence="1 2">
    <name type="scientific">Microbacterium galbum</name>
    <dbReference type="NCBI Taxonomy" id="3075994"/>
    <lineage>
        <taxon>Bacteria</taxon>
        <taxon>Bacillati</taxon>
        <taxon>Actinomycetota</taxon>
        <taxon>Actinomycetes</taxon>
        <taxon>Micrococcales</taxon>
        <taxon>Microbacteriaceae</taxon>
        <taxon>Microbacterium</taxon>
    </lineage>
</organism>
<protein>
    <submittedName>
        <fullName evidence="1">Uncharacterized protein</fullName>
    </submittedName>
</protein>
<name>A0ABU3T9F3_9MICO</name>
<dbReference type="RefSeq" id="WP_315995199.1">
    <property type="nucleotide sequence ID" value="NZ_JAWDIS010000002.1"/>
</dbReference>
<comment type="caution">
    <text evidence="1">The sequence shown here is derived from an EMBL/GenBank/DDBJ whole genome shotgun (WGS) entry which is preliminary data.</text>
</comment>
<evidence type="ECO:0000313" key="2">
    <source>
        <dbReference type="Proteomes" id="UP001263371"/>
    </source>
</evidence>
<dbReference type="Proteomes" id="UP001263371">
    <property type="component" value="Unassembled WGS sequence"/>
</dbReference>
<keyword evidence="2" id="KW-1185">Reference proteome</keyword>
<gene>
    <name evidence="1" type="ORF">RWH45_12450</name>
</gene>
<dbReference type="EMBL" id="JAWDIS010000002">
    <property type="protein sequence ID" value="MDU0368026.1"/>
    <property type="molecule type" value="Genomic_DNA"/>
</dbReference>
<reference evidence="1 2" key="1">
    <citation type="submission" date="2023-09" db="EMBL/GenBank/DDBJ databases">
        <title>Microbacterium fusihabitans sp. nov., Microbacterium phycihabitans sp. nov., and Microbacterium cervinum sp. nov., isolated from dried seaweeds of beach.</title>
        <authorList>
            <person name="Lee S.D."/>
        </authorList>
    </citation>
    <scope>NUCLEOTIDE SEQUENCE [LARGE SCALE GENOMIC DNA]</scope>
    <source>
        <strain evidence="1 2">KSW4-17</strain>
    </source>
</reference>
<sequence>MVRIRLESPAFQRDVDVDEAEPLVEVEGMTWARAGEIGGLPRYIPAAAG</sequence>